<evidence type="ECO:0000256" key="1">
    <source>
        <dbReference type="ARBA" id="ARBA00004123"/>
    </source>
</evidence>
<dbReference type="InterPro" id="IPR050815">
    <property type="entry name" value="TF_fung"/>
</dbReference>
<evidence type="ECO:0000256" key="3">
    <source>
        <dbReference type="ARBA" id="ARBA00023015"/>
    </source>
</evidence>
<dbReference type="PANTHER" id="PTHR47338">
    <property type="entry name" value="ZN(II)2CYS6 TRANSCRIPTION FACTOR (EUROFUNG)-RELATED"/>
    <property type="match status" value="1"/>
</dbReference>
<protein>
    <recommendedName>
        <fullName evidence="7">Zn(2)-C6 fungal-type domain-containing protein</fullName>
    </recommendedName>
</protein>
<gene>
    <name evidence="8" type="ORF">PRZ48_013456</name>
</gene>
<dbReference type="InterPro" id="IPR036864">
    <property type="entry name" value="Zn2-C6_fun-type_DNA-bd_sf"/>
</dbReference>
<dbReference type="PROSITE" id="PS00463">
    <property type="entry name" value="ZN2_CY6_FUNGAL_1"/>
    <property type="match status" value="1"/>
</dbReference>
<sequence>MSASSPRADLSCLACRRLKRRCDKKRPCALCTRVGRACTYPSPESTPRGARSGSSDETTIQVTSQPVFRSRPRPRSALPATFFLDSVASRGVVTSLPSALEWEHIGGEVPGLTVTEAREIAKAHFETTHTWLSVISKIRLERRLTDAASISGADTTALFYAMQQLAEPESSTNEVYQAVKAALAHCESYGQLSLEFLAANVLIAVHELSQAIFPAAYLTVAMCSRLCYAMGWHDKRKATQLLAKPDTWIEVEERRRLWWAVLLLDRYVHVGLRFRPLSTLPIPSDEIIPAGDESWDMGEMAVNPLLVMSMTAAAPVAPFARTCQAAHLLGRACQHVNEHPSAEDADHHFQEAWQISKATQALSTIIYDESSASDSPDRFYAGRALCYSALMLLYDVHSCVEVDEIEACGGNRGMRLDLQQLAIDGSKDLAMQVHAFGTELERALEDRKGSLNPLVLHCLYSASGTFAWYYRESGNEKNLQYLNDLRRVLGLLQEKWQTAAEYLALLDGTEYTYEGGCNQ</sequence>
<dbReference type="Gene3D" id="4.10.240.10">
    <property type="entry name" value="Zn(2)-C6 fungal-type DNA-binding domain"/>
    <property type="match status" value="1"/>
</dbReference>
<dbReference type="SMART" id="SM00066">
    <property type="entry name" value="GAL4"/>
    <property type="match status" value="1"/>
</dbReference>
<accession>A0ABR0E137</accession>
<evidence type="ECO:0000313" key="8">
    <source>
        <dbReference type="EMBL" id="KAK4495129.1"/>
    </source>
</evidence>
<comment type="subcellular location">
    <subcellularLocation>
        <location evidence="1">Nucleus</location>
    </subcellularLocation>
</comment>
<reference evidence="8 9" key="1">
    <citation type="journal article" date="2023" name="G3 (Bethesda)">
        <title>A chromosome-level genome assembly of Zasmidium syzygii isolated from banana leaves.</title>
        <authorList>
            <person name="van Westerhoven A.C."/>
            <person name="Mehrabi R."/>
            <person name="Talebi R."/>
            <person name="Steentjes M.B.F."/>
            <person name="Corcolon B."/>
            <person name="Chong P.A."/>
            <person name="Kema G.H.J."/>
            <person name="Seidl M.F."/>
        </authorList>
    </citation>
    <scope>NUCLEOTIDE SEQUENCE [LARGE SCALE GENOMIC DNA]</scope>
    <source>
        <strain evidence="8 9">P124</strain>
    </source>
</reference>
<organism evidence="8 9">
    <name type="scientific">Zasmidium cellare</name>
    <name type="common">Wine cellar mold</name>
    <name type="synonym">Racodium cellare</name>
    <dbReference type="NCBI Taxonomy" id="395010"/>
    <lineage>
        <taxon>Eukaryota</taxon>
        <taxon>Fungi</taxon>
        <taxon>Dikarya</taxon>
        <taxon>Ascomycota</taxon>
        <taxon>Pezizomycotina</taxon>
        <taxon>Dothideomycetes</taxon>
        <taxon>Dothideomycetidae</taxon>
        <taxon>Mycosphaerellales</taxon>
        <taxon>Mycosphaerellaceae</taxon>
        <taxon>Zasmidium</taxon>
    </lineage>
</organism>
<feature type="region of interest" description="Disordered" evidence="6">
    <location>
        <begin position="41"/>
        <end position="72"/>
    </location>
</feature>
<dbReference type="SUPFAM" id="SSF57701">
    <property type="entry name" value="Zn2/Cys6 DNA-binding domain"/>
    <property type="match status" value="1"/>
</dbReference>
<dbReference type="CDD" id="cd00067">
    <property type="entry name" value="GAL4"/>
    <property type="match status" value="1"/>
</dbReference>
<dbReference type="Pfam" id="PF04082">
    <property type="entry name" value="Fungal_trans"/>
    <property type="match status" value="1"/>
</dbReference>
<proteinExistence type="predicted"/>
<dbReference type="SMART" id="SM00906">
    <property type="entry name" value="Fungal_trans"/>
    <property type="match status" value="1"/>
</dbReference>
<keyword evidence="4" id="KW-0804">Transcription</keyword>
<keyword evidence="5" id="KW-0539">Nucleus</keyword>
<keyword evidence="2" id="KW-0479">Metal-binding</keyword>
<dbReference type="CDD" id="cd12148">
    <property type="entry name" value="fungal_TF_MHR"/>
    <property type="match status" value="1"/>
</dbReference>
<feature type="compositionally biased region" description="Polar residues" evidence="6">
    <location>
        <begin position="52"/>
        <end position="67"/>
    </location>
</feature>
<dbReference type="Pfam" id="PF00172">
    <property type="entry name" value="Zn_clus"/>
    <property type="match status" value="1"/>
</dbReference>
<feature type="domain" description="Zn(2)-C6 fungal-type" evidence="7">
    <location>
        <begin position="11"/>
        <end position="40"/>
    </location>
</feature>
<evidence type="ECO:0000256" key="4">
    <source>
        <dbReference type="ARBA" id="ARBA00023163"/>
    </source>
</evidence>
<evidence type="ECO:0000256" key="5">
    <source>
        <dbReference type="ARBA" id="ARBA00023242"/>
    </source>
</evidence>
<dbReference type="InterPro" id="IPR001138">
    <property type="entry name" value="Zn2Cys6_DnaBD"/>
</dbReference>
<dbReference type="InterPro" id="IPR007219">
    <property type="entry name" value="XnlR_reg_dom"/>
</dbReference>
<evidence type="ECO:0000256" key="6">
    <source>
        <dbReference type="SAM" id="MobiDB-lite"/>
    </source>
</evidence>
<keyword evidence="9" id="KW-1185">Reference proteome</keyword>
<evidence type="ECO:0000256" key="2">
    <source>
        <dbReference type="ARBA" id="ARBA00022723"/>
    </source>
</evidence>
<evidence type="ECO:0000259" key="7">
    <source>
        <dbReference type="PROSITE" id="PS50048"/>
    </source>
</evidence>
<comment type="caution">
    <text evidence="8">The sequence shown here is derived from an EMBL/GenBank/DDBJ whole genome shotgun (WGS) entry which is preliminary data.</text>
</comment>
<dbReference type="PROSITE" id="PS50048">
    <property type="entry name" value="ZN2_CY6_FUNGAL_2"/>
    <property type="match status" value="1"/>
</dbReference>
<dbReference type="Proteomes" id="UP001305779">
    <property type="component" value="Unassembled WGS sequence"/>
</dbReference>
<evidence type="ECO:0000313" key="9">
    <source>
        <dbReference type="Proteomes" id="UP001305779"/>
    </source>
</evidence>
<dbReference type="EMBL" id="JAXOVC010000012">
    <property type="protein sequence ID" value="KAK4495129.1"/>
    <property type="molecule type" value="Genomic_DNA"/>
</dbReference>
<dbReference type="PANTHER" id="PTHR47338:SF20">
    <property type="entry name" value="ZN(II)2CYS6 TRANSCRIPTION FACTOR (EUROFUNG)"/>
    <property type="match status" value="1"/>
</dbReference>
<name>A0ABR0E137_ZASCE</name>
<keyword evidence="3" id="KW-0805">Transcription regulation</keyword>